<dbReference type="PANTHER" id="PTHR37425">
    <property type="match status" value="1"/>
</dbReference>
<evidence type="ECO:0000256" key="7">
    <source>
        <dbReference type="ARBA" id="ARBA00022833"/>
    </source>
</evidence>
<dbReference type="InterPro" id="IPR006311">
    <property type="entry name" value="TAT_signal"/>
</dbReference>
<dbReference type="PANTHER" id="PTHR37425:SF1">
    <property type="entry name" value="OUTER MEMBRANE PROTEIN"/>
    <property type="match status" value="1"/>
</dbReference>
<evidence type="ECO:0000256" key="12">
    <source>
        <dbReference type="SAM" id="SignalP"/>
    </source>
</evidence>
<keyword evidence="9" id="KW-0961">Cell wall biogenesis/degradation</keyword>
<keyword evidence="3" id="KW-0645">Protease</keyword>
<dbReference type="EMBL" id="JAHEPS010000006">
    <property type="protein sequence ID" value="MBT1445885.1"/>
    <property type="molecule type" value="Genomic_DNA"/>
</dbReference>
<dbReference type="Proteomes" id="UP001195903">
    <property type="component" value="Unassembled WGS sequence"/>
</dbReference>
<organism evidence="13 14">
    <name type="scientific">Shewanella jiangmenensis</name>
    <dbReference type="NCBI Taxonomy" id="2837387"/>
    <lineage>
        <taxon>Bacteria</taxon>
        <taxon>Pseudomonadati</taxon>
        <taxon>Pseudomonadota</taxon>
        <taxon>Gammaproteobacteria</taxon>
        <taxon>Alteromonadales</taxon>
        <taxon>Shewanellaceae</taxon>
        <taxon>Shewanella</taxon>
    </lineage>
</organism>
<keyword evidence="5 12" id="KW-0732">Signal</keyword>
<reference evidence="13 14" key="1">
    <citation type="submission" date="2021-05" db="EMBL/GenBank/DDBJ databases">
        <title>Shewanella sp. JM162201.</title>
        <authorList>
            <person name="Xu S."/>
            <person name="Li A."/>
        </authorList>
    </citation>
    <scope>NUCLEOTIDE SEQUENCE [LARGE SCALE GENOMIC DNA]</scope>
    <source>
        <strain evidence="13 14">JM162201</strain>
    </source>
</reference>
<evidence type="ECO:0000256" key="5">
    <source>
        <dbReference type="ARBA" id="ARBA00022729"/>
    </source>
</evidence>
<comment type="cofactor">
    <cofactor evidence="1">
        <name>Zn(2+)</name>
        <dbReference type="ChEBI" id="CHEBI:29105"/>
    </cofactor>
</comment>
<evidence type="ECO:0000256" key="4">
    <source>
        <dbReference type="ARBA" id="ARBA00022723"/>
    </source>
</evidence>
<dbReference type="Pfam" id="PF05951">
    <property type="entry name" value="Peptidase_M15_2"/>
    <property type="match status" value="1"/>
</dbReference>
<comment type="similarity">
    <text evidence="10">Belongs to the peptidase M15 family.</text>
</comment>
<evidence type="ECO:0000256" key="2">
    <source>
        <dbReference type="ARBA" id="ARBA00004776"/>
    </source>
</evidence>
<sequence>MTDFSPARRQLLLGLGSAAMVSMISSPAFASRSTQGSRMLTMLNLHTREVEKGAYWVDGTYQKPILTGFDRLLRDHRANVAAPMDKRLYDLLYYLQENLKTRETIHIISGYRSPQTNNMLAKKSGGVAKKSLHMEGKAIDIAIPGIKLDKVRDAAKELQLGGVGYYPKSGFVHVDVGRVRSW</sequence>
<evidence type="ECO:0000256" key="1">
    <source>
        <dbReference type="ARBA" id="ARBA00001947"/>
    </source>
</evidence>
<feature type="chain" id="PRO_5045953931" description="Murein endopeptidase K" evidence="12">
    <location>
        <begin position="31"/>
        <end position="182"/>
    </location>
</feature>
<keyword evidence="4" id="KW-0479">Metal-binding</keyword>
<evidence type="ECO:0000313" key="13">
    <source>
        <dbReference type="EMBL" id="MBT1445885.1"/>
    </source>
</evidence>
<keyword evidence="6" id="KW-0378">Hydrolase</keyword>
<dbReference type="PROSITE" id="PS51318">
    <property type="entry name" value="TAT"/>
    <property type="match status" value="1"/>
</dbReference>
<evidence type="ECO:0000256" key="8">
    <source>
        <dbReference type="ARBA" id="ARBA00023049"/>
    </source>
</evidence>
<evidence type="ECO:0000256" key="6">
    <source>
        <dbReference type="ARBA" id="ARBA00022801"/>
    </source>
</evidence>
<dbReference type="RefSeq" id="WP_214508069.1">
    <property type="nucleotide sequence ID" value="NZ_JAHEPS010000006.1"/>
</dbReference>
<accession>A0ABS5V601</accession>
<keyword evidence="8" id="KW-0482">Metalloprotease</keyword>
<dbReference type="Gene3D" id="3.30.1380.10">
    <property type="match status" value="1"/>
</dbReference>
<name>A0ABS5V601_9GAMM</name>
<dbReference type="SUPFAM" id="SSF55166">
    <property type="entry name" value="Hedgehog/DD-peptidase"/>
    <property type="match status" value="1"/>
</dbReference>
<keyword evidence="7" id="KW-0862">Zinc</keyword>
<evidence type="ECO:0000313" key="14">
    <source>
        <dbReference type="Proteomes" id="UP001195903"/>
    </source>
</evidence>
<dbReference type="CDD" id="cd14844">
    <property type="entry name" value="Zn-DD-carboxypeptidase_like"/>
    <property type="match status" value="1"/>
</dbReference>
<feature type="signal peptide" evidence="12">
    <location>
        <begin position="1"/>
        <end position="30"/>
    </location>
</feature>
<proteinExistence type="inferred from homology"/>
<comment type="pathway">
    <text evidence="2">Cell wall biogenesis; cell wall polysaccharide biosynthesis.</text>
</comment>
<evidence type="ECO:0000256" key="3">
    <source>
        <dbReference type="ARBA" id="ARBA00022670"/>
    </source>
</evidence>
<gene>
    <name evidence="13" type="ORF">KJI95_15370</name>
</gene>
<comment type="caution">
    <text evidence="13">The sequence shown here is derived from an EMBL/GenBank/DDBJ whole genome shotgun (WGS) entry which is preliminary data.</text>
</comment>
<evidence type="ECO:0000256" key="10">
    <source>
        <dbReference type="ARBA" id="ARBA00093448"/>
    </source>
</evidence>
<keyword evidence="14" id="KW-1185">Reference proteome</keyword>
<dbReference type="InterPro" id="IPR009045">
    <property type="entry name" value="Zn_M74/Hedgehog-like"/>
</dbReference>
<protein>
    <recommendedName>
        <fullName evidence="11">Murein endopeptidase K</fullName>
    </recommendedName>
</protein>
<evidence type="ECO:0000256" key="9">
    <source>
        <dbReference type="ARBA" id="ARBA00023316"/>
    </source>
</evidence>
<dbReference type="InterPro" id="IPR010275">
    <property type="entry name" value="MepK"/>
</dbReference>
<evidence type="ECO:0000256" key="11">
    <source>
        <dbReference type="ARBA" id="ARBA00093666"/>
    </source>
</evidence>